<dbReference type="GO" id="GO:0030198">
    <property type="term" value="P:extracellular matrix organization"/>
    <property type="evidence" value="ECO:0007669"/>
    <property type="project" value="TreeGrafter"/>
</dbReference>
<evidence type="ECO:0000259" key="2">
    <source>
        <dbReference type="Pfam" id="PF21882"/>
    </source>
</evidence>
<evidence type="ECO:0000313" key="3">
    <source>
        <dbReference type="EMBL" id="EEG73266.1"/>
    </source>
</evidence>
<keyword evidence="4" id="KW-1185">Reference proteome</keyword>
<comment type="caution">
    <text evidence="3">The sequence shown here is derived from an EMBL/GenBank/DDBJ whole genome shotgun (WGS) entry which is preliminary data.</text>
</comment>
<dbReference type="HOGENOM" id="CLU_072521_0_0_9"/>
<evidence type="ECO:0000256" key="1">
    <source>
        <dbReference type="SAM" id="MobiDB-lite"/>
    </source>
</evidence>
<reference evidence="3" key="1">
    <citation type="submission" date="2009-02" db="EMBL/GenBank/DDBJ databases">
        <authorList>
            <person name="Fulton L."/>
            <person name="Clifton S."/>
            <person name="Fulton B."/>
            <person name="Xu J."/>
            <person name="Minx P."/>
            <person name="Pepin K.H."/>
            <person name="Johnson M."/>
            <person name="Bhonagiri V."/>
            <person name="Nash W.E."/>
            <person name="Mardis E.R."/>
            <person name="Wilson R.K."/>
        </authorList>
    </citation>
    <scope>NUCLEOTIDE SEQUENCE [LARGE SCALE GENOMIC DNA]</scope>
    <source>
        <strain evidence="3">DSM 15053</strain>
    </source>
</reference>
<dbReference type="InterPro" id="IPR050149">
    <property type="entry name" value="Collagen_superfamily"/>
</dbReference>
<name>C0C390_9FIRM</name>
<dbReference type="eggNOG" id="COG3266">
    <property type="taxonomic scope" value="Bacteria"/>
</dbReference>
<dbReference type="Proteomes" id="UP000004893">
    <property type="component" value="Unassembled WGS sequence"/>
</dbReference>
<dbReference type="InterPro" id="IPR054075">
    <property type="entry name" value="Gp53-like_C"/>
</dbReference>
<dbReference type="Pfam" id="PF21882">
    <property type="entry name" value="Gp53-like_C"/>
    <property type="match status" value="1"/>
</dbReference>
<dbReference type="STRING" id="553973.CLOHYLEM_06551"/>
<reference evidence="3" key="2">
    <citation type="submission" date="2013-06" db="EMBL/GenBank/DDBJ databases">
        <title>Draft genome sequence of Clostridium hylemonae (DSM 15053).</title>
        <authorList>
            <person name="Sudarsanam P."/>
            <person name="Ley R."/>
            <person name="Guruge J."/>
            <person name="Turnbaugh P.J."/>
            <person name="Mahowald M."/>
            <person name="Liep D."/>
            <person name="Gordon J."/>
        </authorList>
    </citation>
    <scope>NUCLEOTIDE SEQUENCE</scope>
    <source>
        <strain evidence="3">DSM 15053</strain>
    </source>
</reference>
<dbReference type="OrthoDB" id="1889363at2"/>
<dbReference type="GO" id="GO:0031012">
    <property type="term" value="C:extracellular matrix"/>
    <property type="evidence" value="ECO:0007669"/>
    <property type="project" value="TreeGrafter"/>
</dbReference>
<dbReference type="GO" id="GO:0030020">
    <property type="term" value="F:extracellular matrix structural constituent conferring tensile strength"/>
    <property type="evidence" value="ECO:0007669"/>
    <property type="project" value="TreeGrafter"/>
</dbReference>
<proteinExistence type="predicted"/>
<dbReference type="PANTHER" id="PTHR24023">
    <property type="entry name" value="COLLAGEN ALPHA"/>
    <property type="match status" value="1"/>
</dbReference>
<keyword evidence="3" id="KW-0176">Collagen</keyword>
<evidence type="ECO:0000313" key="4">
    <source>
        <dbReference type="Proteomes" id="UP000004893"/>
    </source>
</evidence>
<organism evidence="3 4">
    <name type="scientific">[Clostridium] hylemonae DSM 15053</name>
    <dbReference type="NCBI Taxonomy" id="553973"/>
    <lineage>
        <taxon>Bacteria</taxon>
        <taxon>Bacillati</taxon>
        <taxon>Bacillota</taxon>
        <taxon>Clostridia</taxon>
        <taxon>Lachnospirales</taxon>
        <taxon>Lachnospiraceae</taxon>
    </lineage>
</organism>
<dbReference type="Gene3D" id="2.60.40.3940">
    <property type="match status" value="1"/>
</dbReference>
<dbReference type="PANTHER" id="PTHR24023:SF1095">
    <property type="entry name" value="EGF-LIKE DOMAIN-CONTAINING PROTEIN"/>
    <property type="match status" value="1"/>
</dbReference>
<feature type="region of interest" description="Disordered" evidence="1">
    <location>
        <begin position="42"/>
        <end position="173"/>
    </location>
</feature>
<sequence>MEENTGFIPEIYIGENGNWFINNYDTGVKARGDDGITPHIGANGNWHIGETDTQVPATGPKGDKGDTGPMGPQGLTGAAGPQGATGPQGLTGPQGPTGATGPQGATGSKGDTGVAGPQGPTGATGPKGDPGIAGPQGAKGDKGDAGAAGAQGPQGPKGDKGEQGPAGPVNIVNNLDTTEEGYALDARQGKELGDKVTDLEGRLSSYIVDSRIVNGITYEKWSDGRLRMHGKGTSSSQAFATITFPVSFINTQYHMVAVAEYYSSSYISFLCSVQPIKPSFGYVYTRQHNGEAISGVSFHWIAEGRWK</sequence>
<dbReference type="Gene3D" id="2.60.120.220">
    <property type="entry name" value="Satellite virus coat domain"/>
    <property type="match status" value="1"/>
</dbReference>
<dbReference type="RefSeq" id="WP_006443908.1">
    <property type="nucleotide sequence ID" value="NZ_CP036524.1"/>
</dbReference>
<gene>
    <name evidence="3" type="ORF">CLOHYLEM_06551</name>
</gene>
<protein>
    <submittedName>
        <fullName evidence="3">Collagen triple helix repeat protein</fullName>
    </submittedName>
</protein>
<dbReference type="Pfam" id="PF01391">
    <property type="entry name" value="Collagen"/>
    <property type="match status" value="1"/>
</dbReference>
<accession>C0C390</accession>
<feature type="domain" description="Putative tail fiber protein gp53-like C-terminal" evidence="2">
    <location>
        <begin position="221"/>
        <end position="305"/>
    </location>
</feature>
<dbReference type="AlphaFoldDB" id="C0C390"/>
<feature type="compositionally biased region" description="Low complexity" evidence="1">
    <location>
        <begin position="72"/>
        <end position="138"/>
    </location>
</feature>
<feature type="compositionally biased region" description="Low complexity" evidence="1">
    <location>
        <begin position="145"/>
        <end position="156"/>
    </location>
</feature>
<dbReference type="EMBL" id="ABYI02000028">
    <property type="protein sequence ID" value="EEG73266.1"/>
    <property type="molecule type" value="Genomic_DNA"/>
</dbReference>
<dbReference type="InterPro" id="IPR008160">
    <property type="entry name" value="Collagen"/>
</dbReference>
<dbReference type="GO" id="GO:0005615">
    <property type="term" value="C:extracellular space"/>
    <property type="evidence" value="ECO:0007669"/>
    <property type="project" value="TreeGrafter"/>
</dbReference>